<proteinExistence type="predicted"/>
<dbReference type="InterPro" id="IPR000994">
    <property type="entry name" value="Pept_M24"/>
</dbReference>
<sequence length="364" mass="39964">MTRIRRELERLGGDVMLIDHGELMAWTIGYSVSLTDYRCVIVPREGEPWVVLRELDVESCREQGVAHDVVEYADDQDAREAVASSLLARGHAASRIAIDYISYGLDLATHAALRERLPDASWMDCGALSDGLRRCKDEAEIEHLRLASGIADRAMQAVAAKLTVGDSARQASAHAAYRFLLDGADSGDTGPIVKAVGDSGFLHARRLDEPLVDGDVLHVELIPKVNHYSARLMRPILIGEDRHDMAGICETLVAIQDRQFTAMRPGALAADVDGIAREGVLEAGLRERYNNVTGYSLGLYTRTPRTSDFSYAFHPAATWILEPGMVFHMYLSAVGVAISETVVVRPHGVERLTHSPRRLLRATG</sequence>
<dbReference type="PANTHER" id="PTHR46112">
    <property type="entry name" value="AMINOPEPTIDASE"/>
    <property type="match status" value="1"/>
</dbReference>
<dbReference type="InterPro" id="IPR000587">
    <property type="entry name" value="Creatinase_N"/>
</dbReference>
<evidence type="ECO:0000259" key="2">
    <source>
        <dbReference type="Pfam" id="PF01321"/>
    </source>
</evidence>
<dbReference type="InterPro" id="IPR029149">
    <property type="entry name" value="Creatin/AminoP/Spt16_N"/>
</dbReference>
<reference evidence="3" key="1">
    <citation type="journal article" date="2015" name="Antonie Van Leeuwenhoek">
        <title>Comparative 16S rRNA signatures and multilocus sequence analysis for the genus Salinicola and description of Salinicola acroporae sp. nov., isolated from coral Acropora digitifera.</title>
        <authorList>
            <person name="Lepcha R.T."/>
            <person name="Poddar A."/>
            <person name="Schumann P."/>
            <person name="Das S.K."/>
        </authorList>
    </citation>
    <scope>NUCLEOTIDE SEQUENCE</scope>
    <source>
        <strain evidence="3">S4-41</strain>
    </source>
</reference>
<feature type="domain" description="Peptidase M24" evidence="1">
    <location>
        <begin position="142"/>
        <end position="345"/>
    </location>
</feature>
<keyword evidence="3" id="KW-0645">Protease</keyword>
<dbReference type="Pfam" id="PF00557">
    <property type="entry name" value="Peptidase_M24"/>
    <property type="match status" value="1"/>
</dbReference>
<dbReference type="SUPFAM" id="SSF55920">
    <property type="entry name" value="Creatinase/aminopeptidase"/>
    <property type="match status" value="1"/>
</dbReference>
<reference evidence="3" key="2">
    <citation type="submission" date="2017-11" db="EMBL/GenBank/DDBJ databases">
        <authorList>
            <person name="Das S.K."/>
        </authorList>
    </citation>
    <scope>NUCLEOTIDE SEQUENCE</scope>
    <source>
        <strain evidence="3">S4-41</strain>
    </source>
</reference>
<dbReference type="SUPFAM" id="SSF53092">
    <property type="entry name" value="Creatinase/prolidase N-terminal domain"/>
    <property type="match status" value="1"/>
</dbReference>
<keyword evidence="4" id="KW-1185">Reference proteome</keyword>
<evidence type="ECO:0000313" key="4">
    <source>
        <dbReference type="Proteomes" id="UP001162135"/>
    </source>
</evidence>
<organism evidence="3 4">
    <name type="scientific">Salinicola acroporae</name>
    <dbReference type="NCBI Taxonomy" id="1541440"/>
    <lineage>
        <taxon>Bacteria</taxon>
        <taxon>Pseudomonadati</taxon>
        <taxon>Pseudomonadota</taxon>
        <taxon>Gammaproteobacteria</taxon>
        <taxon>Oceanospirillales</taxon>
        <taxon>Halomonadaceae</taxon>
        <taxon>Salinicola</taxon>
    </lineage>
</organism>
<dbReference type="PANTHER" id="PTHR46112:SF2">
    <property type="entry name" value="XAA-PRO AMINOPEPTIDASE P-RELATED"/>
    <property type="match status" value="1"/>
</dbReference>
<dbReference type="Gene3D" id="3.90.230.10">
    <property type="entry name" value="Creatinase/methionine aminopeptidase superfamily"/>
    <property type="match status" value="1"/>
</dbReference>
<accession>A0ABT6I4Y9</accession>
<dbReference type="InterPro" id="IPR036005">
    <property type="entry name" value="Creatinase/aminopeptidase-like"/>
</dbReference>
<comment type="caution">
    <text evidence="3">The sequence shown here is derived from an EMBL/GenBank/DDBJ whole genome shotgun (WGS) entry which is preliminary data.</text>
</comment>
<dbReference type="EMBL" id="PGFS01000001">
    <property type="protein sequence ID" value="MDH4572280.1"/>
    <property type="molecule type" value="Genomic_DNA"/>
</dbReference>
<evidence type="ECO:0000259" key="1">
    <source>
        <dbReference type="Pfam" id="PF00557"/>
    </source>
</evidence>
<name>A0ABT6I4Y9_9GAMM</name>
<gene>
    <name evidence="3" type="ORF">CUR86_07270</name>
</gene>
<evidence type="ECO:0000313" key="3">
    <source>
        <dbReference type="EMBL" id="MDH4572280.1"/>
    </source>
</evidence>
<feature type="domain" description="Creatinase N-terminal" evidence="2">
    <location>
        <begin position="2"/>
        <end position="134"/>
    </location>
</feature>
<dbReference type="CDD" id="cd01066">
    <property type="entry name" value="APP_MetAP"/>
    <property type="match status" value="1"/>
</dbReference>
<protein>
    <submittedName>
        <fullName evidence="3">Aminopeptidase P family protein</fullName>
    </submittedName>
</protein>
<dbReference type="InterPro" id="IPR050659">
    <property type="entry name" value="Peptidase_M24B"/>
</dbReference>
<dbReference type="Gene3D" id="3.40.350.10">
    <property type="entry name" value="Creatinase/prolidase N-terminal domain"/>
    <property type="match status" value="1"/>
</dbReference>
<dbReference type="Pfam" id="PF01321">
    <property type="entry name" value="Creatinase_N"/>
    <property type="match status" value="1"/>
</dbReference>
<dbReference type="Proteomes" id="UP001162135">
    <property type="component" value="Unassembled WGS sequence"/>
</dbReference>
<keyword evidence="3" id="KW-0378">Hydrolase</keyword>
<keyword evidence="3" id="KW-0031">Aminopeptidase</keyword>
<dbReference type="GO" id="GO:0004177">
    <property type="term" value="F:aminopeptidase activity"/>
    <property type="evidence" value="ECO:0007669"/>
    <property type="project" value="UniProtKB-KW"/>
</dbReference>